<evidence type="ECO:0000313" key="9">
    <source>
        <dbReference type="Proteomes" id="UP000479132"/>
    </source>
</evidence>
<comment type="function">
    <text evidence="5">An accessory protein needed during the final step in the assembly of 30S ribosomal subunit, possibly for assembly of the head region. Essential for efficient processing of 16S rRNA. May be needed both before and after RbfA during the maturation of 16S rRNA. It has affinity for free ribosomal 30S subunits but not for 70S ribosomes.</text>
</comment>
<comment type="caution">
    <text evidence="8">The sequence shown here is derived from an EMBL/GenBank/DDBJ whole genome shotgun (WGS) entry which is preliminary data.</text>
</comment>
<dbReference type="InterPro" id="IPR056792">
    <property type="entry name" value="PRC_RimM"/>
</dbReference>
<comment type="similarity">
    <text evidence="5">Belongs to the RimM family.</text>
</comment>
<keyword evidence="9" id="KW-1185">Reference proteome</keyword>
<comment type="subunit">
    <text evidence="5">Binds ribosomal protein uS19.</text>
</comment>
<dbReference type="SUPFAM" id="SSF50346">
    <property type="entry name" value="PRC-barrel domain"/>
    <property type="match status" value="1"/>
</dbReference>
<dbReference type="HAMAP" id="MF_00014">
    <property type="entry name" value="Ribosome_mat_RimM"/>
    <property type="match status" value="1"/>
</dbReference>
<dbReference type="Gene3D" id="2.40.30.60">
    <property type="entry name" value="RimM"/>
    <property type="match status" value="1"/>
</dbReference>
<dbReference type="PANTHER" id="PTHR33692:SF1">
    <property type="entry name" value="RIBOSOME MATURATION FACTOR RIMM"/>
    <property type="match status" value="1"/>
</dbReference>
<evidence type="ECO:0000256" key="4">
    <source>
        <dbReference type="ARBA" id="ARBA00023186"/>
    </source>
</evidence>
<evidence type="ECO:0000256" key="3">
    <source>
        <dbReference type="ARBA" id="ARBA00022552"/>
    </source>
</evidence>
<reference evidence="8 9" key="1">
    <citation type="submission" date="2020-02" db="EMBL/GenBank/DDBJ databases">
        <title>Aliifodinibius halophilus 2W32, complete genome.</title>
        <authorList>
            <person name="Li Y."/>
            <person name="Wu S."/>
        </authorList>
    </citation>
    <scope>NUCLEOTIDE SEQUENCE [LARGE SCALE GENOMIC DNA]</scope>
    <source>
        <strain evidence="8 9">2W32</strain>
    </source>
</reference>
<keyword evidence="4 5" id="KW-0143">Chaperone</keyword>
<name>A0A6M1TFB1_9BACT</name>
<dbReference type="InterPro" id="IPR009000">
    <property type="entry name" value="Transl_B-barrel_sf"/>
</dbReference>
<evidence type="ECO:0000256" key="1">
    <source>
        <dbReference type="ARBA" id="ARBA00022490"/>
    </source>
</evidence>
<comment type="subcellular location">
    <subcellularLocation>
        <location evidence="5">Cytoplasm</location>
    </subcellularLocation>
</comment>
<dbReference type="InterPro" id="IPR011961">
    <property type="entry name" value="RimM"/>
</dbReference>
<comment type="domain">
    <text evidence="5">The PRC barrel domain binds ribosomal protein uS19.</text>
</comment>
<dbReference type="Proteomes" id="UP000479132">
    <property type="component" value="Unassembled WGS sequence"/>
</dbReference>
<evidence type="ECO:0000256" key="5">
    <source>
        <dbReference type="HAMAP-Rule" id="MF_00014"/>
    </source>
</evidence>
<dbReference type="GO" id="GO:0005840">
    <property type="term" value="C:ribosome"/>
    <property type="evidence" value="ECO:0007669"/>
    <property type="project" value="InterPro"/>
</dbReference>
<accession>A0A6M1TFB1</accession>
<proteinExistence type="inferred from homology"/>
<dbReference type="PANTHER" id="PTHR33692">
    <property type="entry name" value="RIBOSOME MATURATION FACTOR RIMM"/>
    <property type="match status" value="1"/>
</dbReference>
<dbReference type="InterPro" id="IPR002676">
    <property type="entry name" value="RimM_N"/>
</dbReference>
<dbReference type="SUPFAM" id="SSF50447">
    <property type="entry name" value="Translation proteins"/>
    <property type="match status" value="1"/>
</dbReference>
<dbReference type="InterPro" id="IPR036976">
    <property type="entry name" value="RimM_N_sf"/>
</dbReference>
<keyword evidence="3 5" id="KW-0698">rRNA processing</keyword>
<dbReference type="Pfam" id="PF24986">
    <property type="entry name" value="PRC_RimM"/>
    <property type="match status" value="1"/>
</dbReference>
<sequence length="179" mass="20290">MLEPIENQYKQIGYISRSHGVAGDVLIIPDIYAPTLFDALELVHIANTRGDLVPARIESVRVQEKNNRLSFFVKFEHVTDRTQAEKLKNFTVYADREIVNSLLDSDELPLKLTSFEVLEDEEAVGTVKALLENPAHPILEVVTTGQEQLLIPFVDEYVVDIDEESQNIQCKNLDQLRGL</sequence>
<evidence type="ECO:0000256" key="2">
    <source>
        <dbReference type="ARBA" id="ARBA00022517"/>
    </source>
</evidence>
<gene>
    <name evidence="5 8" type="primary">rimM</name>
    <name evidence="8" type="ORF">G3569_02945</name>
</gene>
<dbReference type="RefSeq" id="WP_205720000.1">
    <property type="nucleotide sequence ID" value="NZ_JAALLS010000002.1"/>
</dbReference>
<dbReference type="GO" id="GO:0042274">
    <property type="term" value="P:ribosomal small subunit biogenesis"/>
    <property type="evidence" value="ECO:0007669"/>
    <property type="project" value="UniProtKB-UniRule"/>
</dbReference>
<feature type="domain" description="Ribosome maturation factor RimM PRC barrel" evidence="7">
    <location>
        <begin position="112"/>
        <end position="169"/>
    </location>
</feature>
<evidence type="ECO:0000259" key="7">
    <source>
        <dbReference type="Pfam" id="PF24986"/>
    </source>
</evidence>
<dbReference type="GO" id="GO:0005737">
    <property type="term" value="C:cytoplasm"/>
    <property type="evidence" value="ECO:0007669"/>
    <property type="project" value="UniProtKB-SubCell"/>
</dbReference>
<dbReference type="EMBL" id="JAALLS010000002">
    <property type="protein sequence ID" value="NGP87300.1"/>
    <property type="molecule type" value="Genomic_DNA"/>
</dbReference>
<keyword evidence="1 5" id="KW-0963">Cytoplasm</keyword>
<dbReference type="Gene3D" id="2.30.30.240">
    <property type="entry name" value="PRC-barrel domain"/>
    <property type="match status" value="1"/>
</dbReference>
<keyword evidence="2 5" id="KW-0690">Ribosome biogenesis</keyword>
<dbReference type="Pfam" id="PF01782">
    <property type="entry name" value="RimM"/>
    <property type="match status" value="1"/>
</dbReference>
<dbReference type="GO" id="GO:0006364">
    <property type="term" value="P:rRNA processing"/>
    <property type="evidence" value="ECO:0007669"/>
    <property type="project" value="UniProtKB-UniRule"/>
</dbReference>
<organism evidence="8 9">
    <name type="scientific">Fodinibius halophilus</name>
    <dbReference type="NCBI Taxonomy" id="1736908"/>
    <lineage>
        <taxon>Bacteria</taxon>
        <taxon>Pseudomonadati</taxon>
        <taxon>Balneolota</taxon>
        <taxon>Balneolia</taxon>
        <taxon>Balneolales</taxon>
        <taxon>Balneolaceae</taxon>
        <taxon>Fodinibius</taxon>
    </lineage>
</organism>
<dbReference type="AlphaFoldDB" id="A0A6M1TFB1"/>
<feature type="domain" description="RimM N-terminal" evidence="6">
    <location>
        <begin position="11"/>
        <end position="97"/>
    </location>
</feature>
<dbReference type="InterPro" id="IPR011033">
    <property type="entry name" value="PRC_barrel-like_sf"/>
</dbReference>
<evidence type="ECO:0000259" key="6">
    <source>
        <dbReference type="Pfam" id="PF01782"/>
    </source>
</evidence>
<evidence type="ECO:0000313" key="8">
    <source>
        <dbReference type="EMBL" id="NGP87300.1"/>
    </source>
</evidence>
<protein>
    <recommendedName>
        <fullName evidence="5">Ribosome maturation factor RimM</fullName>
    </recommendedName>
</protein>
<dbReference type="GO" id="GO:0043022">
    <property type="term" value="F:ribosome binding"/>
    <property type="evidence" value="ECO:0007669"/>
    <property type="project" value="InterPro"/>
</dbReference>
<dbReference type="NCBIfam" id="TIGR02273">
    <property type="entry name" value="16S_RimM"/>
    <property type="match status" value="1"/>
</dbReference>